<dbReference type="OrthoDB" id="9815829at2"/>
<dbReference type="AlphaFoldDB" id="A0A0Q9Z5U8"/>
<comment type="caution">
    <text evidence="5">The sequence shown here is derived from an EMBL/GenBank/DDBJ whole genome shotgun (WGS) entry which is preliminary data.</text>
</comment>
<evidence type="ECO:0000313" key="6">
    <source>
        <dbReference type="Proteomes" id="UP000051643"/>
    </source>
</evidence>
<evidence type="ECO:0000256" key="1">
    <source>
        <dbReference type="ARBA" id="ARBA00006739"/>
    </source>
</evidence>
<dbReference type="PANTHER" id="PTHR43685:SF5">
    <property type="entry name" value="GLYCOSYLTRANSFERASE EPSE-RELATED"/>
    <property type="match status" value="1"/>
</dbReference>
<accession>A0A0Q9Z5U8</accession>
<dbReference type="STRING" id="270918.APR42_05850"/>
<evidence type="ECO:0000259" key="4">
    <source>
        <dbReference type="Pfam" id="PF00535"/>
    </source>
</evidence>
<keyword evidence="6" id="KW-1185">Reference proteome</keyword>
<dbReference type="PANTHER" id="PTHR43685">
    <property type="entry name" value="GLYCOSYLTRANSFERASE"/>
    <property type="match status" value="1"/>
</dbReference>
<feature type="domain" description="Glycosyltransferase 2-like" evidence="4">
    <location>
        <begin position="7"/>
        <end position="152"/>
    </location>
</feature>
<keyword evidence="3" id="KW-0808">Transferase</keyword>
<reference evidence="5" key="1">
    <citation type="submission" date="2015-10" db="EMBL/GenBank/DDBJ databases">
        <title>Draft genome sequence of Salegentibacter mishustinae KCTC 12263.</title>
        <authorList>
            <person name="Lin W."/>
            <person name="Zheng Q."/>
        </authorList>
    </citation>
    <scope>NUCLEOTIDE SEQUENCE [LARGE SCALE GENOMIC DNA]</scope>
    <source>
        <strain evidence="5">KCTC 12263</strain>
    </source>
</reference>
<keyword evidence="2" id="KW-0328">Glycosyltransferase</keyword>
<dbReference type="Proteomes" id="UP000051643">
    <property type="component" value="Unassembled WGS sequence"/>
</dbReference>
<sequence>MSNPILTVAMPTYNAEKHIGEAINSVLNQTFEDFELLIINDGSLDHTLEIISSYTDPRIRLIDLEKNKGIAHCRNLALQEARGEFIAWTDSDDLNEPTRFEKQIYFLQHNPDFGGCGTWLSRFKDSKTHYVTKAYSNPEKIRAALLFKPASIPNATAMLRLAEIRKYGLRYNESLKISEDYDFIFNCSRHLKFSNIQEILYRYRDSETSIMKTFEDQEEQTFNILKTVYKKALASLDIIATEEQLRLHHDICSSKILSKFSEYEACYYWLESLKLKNDLKREYNRKVFNHIITEQFFFLSKKASSFGLKTLWFFVRKSLKNKWIINPKDYSKLAVRCALKYDKFEFKLT</sequence>
<protein>
    <recommendedName>
        <fullName evidence="4">Glycosyltransferase 2-like domain-containing protein</fullName>
    </recommendedName>
</protein>
<dbReference type="RefSeq" id="WP_057481981.1">
    <property type="nucleotide sequence ID" value="NZ_BMWR01000001.1"/>
</dbReference>
<comment type="similarity">
    <text evidence="1">Belongs to the glycosyltransferase 2 family.</text>
</comment>
<dbReference type="GO" id="GO:0016757">
    <property type="term" value="F:glycosyltransferase activity"/>
    <property type="evidence" value="ECO:0007669"/>
    <property type="project" value="UniProtKB-KW"/>
</dbReference>
<gene>
    <name evidence="5" type="ORF">APR42_05850</name>
</gene>
<evidence type="ECO:0000313" key="5">
    <source>
        <dbReference type="EMBL" id="KRG28310.1"/>
    </source>
</evidence>
<proteinExistence type="inferred from homology"/>
<dbReference type="SUPFAM" id="SSF53448">
    <property type="entry name" value="Nucleotide-diphospho-sugar transferases"/>
    <property type="match status" value="1"/>
</dbReference>
<dbReference type="Gene3D" id="3.90.550.10">
    <property type="entry name" value="Spore Coat Polysaccharide Biosynthesis Protein SpsA, Chain A"/>
    <property type="match status" value="1"/>
</dbReference>
<organism evidence="5 6">
    <name type="scientific">Salegentibacter mishustinae</name>
    <dbReference type="NCBI Taxonomy" id="270918"/>
    <lineage>
        <taxon>Bacteria</taxon>
        <taxon>Pseudomonadati</taxon>
        <taxon>Bacteroidota</taxon>
        <taxon>Flavobacteriia</taxon>
        <taxon>Flavobacteriales</taxon>
        <taxon>Flavobacteriaceae</taxon>
        <taxon>Salegentibacter</taxon>
    </lineage>
</organism>
<name>A0A0Q9Z5U8_9FLAO</name>
<dbReference type="Pfam" id="PF00535">
    <property type="entry name" value="Glycos_transf_2"/>
    <property type="match status" value="1"/>
</dbReference>
<dbReference type="CDD" id="cd00761">
    <property type="entry name" value="Glyco_tranf_GTA_type"/>
    <property type="match status" value="1"/>
</dbReference>
<dbReference type="InterPro" id="IPR050834">
    <property type="entry name" value="Glycosyltransf_2"/>
</dbReference>
<dbReference type="InterPro" id="IPR029044">
    <property type="entry name" value="Nucleotide-diphossugar_trans"/>
</dbReference>
<dbReference type="InterPro" id="IPR001173">
    <property type="entry name" value="Glyco_trans_2-like"/>
</dbReference>
<evidence type="ECO:0000256" key="3">
    <source>
        <dbReference type="ARBA" id="ARBA00022679"/>
    </source>
</evidence>
<dbReference type="EMBL" id="LKTP01000023">
    <property type="protein sequence ID" value="KRG28310.1"/>
    <property type="molecule type" value="Genomic_DNA"/>
</dbReference>
<evidence type="ECO:0000256" key="2">
    <source>
        <dbReference type="ARBA" id="ARBA00022676"/>
    </source>
</evidence>